<dbReference type="Gene3D" id="3.30.70.260">
    <property type="match status" value="1"/>
</dbReference>
<gene>
    <name evidence="3" type="ORF">EHV23_09390</name>
</gene>
<name>A0A426FPF8_9BURK</name>
<dbReference type="HAMAP" id="MF_00659">
    <property type="entry name" value="UPF0250"/>
    <property type="match status" value="1"/>
</dbReference>
<comment type="caution">
    <text evidence="3">The sequence shown here is derived from an EMBL/GenBank/DDBJ whole genome shotgun (WGS) entry which is preliminary data.</text>
</comment>
<proteinExistence type="inferred from homology"/>
<dbReference type="PANTHER" id="PTHR38036">
    <property type="entry name" value="UPF0250 PROTEIN YBED"/>
    <property type="match status" value="1"/>
</dbReference>
<dbReference type="InterPro" id="IPR027471">
    <property type="entry name" value="YbeD-like_sf"/>
</dbReference>
<dbReference type="AlphaFoldDB" id="A0A426FPF8"/>
<dbReference type="Pfam" id="PF04359">
    <property type="entry name" value="DUF493"/>
    <property type="match status" value="1"/>
</dbReference>
<dbReference type="Proteomes" id="UP000270261">
    <property type="component" value="Unassembled WGS sequence"/>
</dbReference>
<evidence type="ECO:0000256" key="2">
    <source>
        <dbReference type="HAMAP-Rule" id="MF_00659"/>
    </source>
</evidence>
<dbReference type="SUPFAM" id="SSF117991">
    <property type="entry name" value="YbeD/HP0495-like"/>
    <property type="match status" value="1"/>
</dbReference>
<protein>
    <recommendedName>
        <fullName evidence="2">UPF0250 protein EHV23_09390</fullName>
    </recommendedName>
</protein>
<organism evidence="3 4">
    <name type="scientific">Lautropia dentalis</name>
    <dbReference type="NCBI Taxonomy" id="2490857"/>
    <lineage>
        <taxon>Bacteria</taxon>
        <taxon>Pseudomonadati</taxon>
        <taxon>Pseudomonadota</taxon>
        <taxon>Betaproteobacteria</taxon>
        <taxon>Burkholderiales</taxon>
        <taxon>Burkholderiaceae</taxon>
        <taxon>Lautropia</taxon>
    </lineage>
</organism>
<dbReference type="PANTHER" id="PTHR38036:SF1">
    <property type="entry name" value="UPF0250 PROTEIN YBED"/>
    <property type="match status" value="1"/>
</dbReference>
<evidence type="ECO:0000313" key="3">
    <source>
        <dbReference type="EMBL" id="RRN44602.1"/>
    </source>
</evidence>
<comment type="similarity">
    <text evidence="1 2">Belongs to the UPF0250 family.</text>
</comment>
<accession>A0A426FPF8</accession>
<dbReference type="EMBL" id="RRUE01000002">
    <property type="protein sequence ID" value="RRN44602.1"/>
    <property type="molecule type" value="Genomic_DNA"/>
</dbReference>
<dbReference type="InterPro" id="IPR007454">
    <property type="entry name" value="UPF0250_YbeD-like"/>
</dbReference>
<evidence type="ECO:0000313" key="4">
    <source>
        <dbReference type="Proteomes" id="UP000270261"/>
    </source>
</evidence>
<reference evidence="3 4" key="1">
    <citation type="submission" date="2018-11" db="EMBL/GenBank/DDBJ databases">
        <title>Genome sequencing of Lautropia sp. KCOM 2505 (= ChDC F240).</title>
        <authorList>
            <person name="Kook J.-K."/>
            <person name="Park S.-N."/>
            <person name="Lim Y.K."/>
        </authorList>
    </citation>
    <scope>NUCLEOTIDE SEQUENCE [LARGE SCALE GENOMIC DNA]</scope>
    <source>
        <strain evidence="3 4">KCOM 2505</strain>
    </source>
</reference>
<sequence length="81" mass="8972">MEFPMEFPIKVMGKNEADFTPFVAGVIARHVPDFDPSSLEARESKGGAYLSLTATFTAQSREQLDALYRELSASPKVSYLI</sequence>
<dbReference type="OrthoDB" id="9793424at2"/>
<dbReference type="GO" id="GO:0005829">
    <property type="term" value="C:cytosol"/>
    <property type="evidence" value="ECO:0007669"/>
    <property type="project" value="TreeGrafter"/>
</dbReference>
<evidence type="ECO:0000256" key="1">
    <source>
        <dbReference type="ARBA" id="ARBA00008460"/>
    </source>
</evidence>
<keyword evidence="4" id="KW-1185">Reference proteome</keyword>